<accession>A0AAW1CTX1</accession>
<protein>
    <submittedName>
        <fullName evidence="1">Uncharacterized protein</fullName>
    </submittedName>
</protein>
<dbReference type="EMBL" id="JAPXFL010000009">
    <property type="protein sequence ID" value="KAK9501742.1"/>
    <property type="molecule type" value="Genomic_DNA"/>
</dbReference>
<keyword evidence="2" id="KW-1185">Reference proteome</keyword>
<proteinExistence type="predicted"/>
<dbReference type="Proteomes" id="UP001461498">
    <property type="component" value="Unassembled WGS sequence"/>
</dbReference>
<gene>
    <name evidence="1" type="ORF">O3M35_012415</name>
</gene>
<evidence type="ECO:0000313" key="1">
    <source>
        <dbReference type="EMBL" id="KAK9501742.1"/>
    </source>
</evidence>
<comment type="caution">
    <text evidence="1">The sequence shown here is derived from an EMBL/GenBank/DDBJ whole genome shotgun (WGS) entry which is preliminary data.</text>
</comment>
<sequence length="131" mass="14857">MRRWCCPTFFWDVSYTASSSVLKGYNDIVKTTTGRELEMLWRHNQVLANVRWLPIPLELTSALLFKIILYCQGLQFGIEGPIWKDIDPANARFKSGIAGNLTLLAKIRTASVMVGLKCHRFGHDGSRTAKQ</sequence>
<organism evidence="1 2">
    <name type="scientific">Rhynocoris fuscipes</name>
    <dbReference type="NCBI Taxonomy" id="488301"/>
    <lineage>
        <taxon>Eukaryota</taxon>
        <taxon>Metazoa</taxon>
        <taxon>Ecdysozoa</taxon>
        <taxon>Arthropoda</taxon>
        <taxon>Hexapoda</taxon>
        <taxon>Insecta</taxon>
        <taxon>Pterygota</taxon>
        <taxon>Neoptera</taxon>
        <taxon>Paraneoptera</taxon>
        <taxon>Hemiptera</taxon>
        <taxon>Heteroptera</taxon>
        <taxon>Panheteroptera</taxon>
        <taxon>Cimicomorpha</taxon>
        <taxon>Reduviidae</taxon>
        <taxon>Harpactorinae</taxon>
        <taxon>Harpactorini</taxon>
        <taxon>Rhynocoris</taxon>
    </lineage>
</organism>
<reference evidence="1 2" key="1">
    <citation type="submission" date="2022-12" db="EMBL/GenBank/DDBJ databases">
        <title>Chromosome-level genome assembly of true bugs.</title>
        <authorList>
            <person name="Ma L."/>
            <person name="Li H."/>
        </authorList>
    </citation>
    <scope>NUCLEOTIDE SEQUENCE [LARGE SCALE GENOMIC DNA]</scope>
    <source>
        <strain evidence="1">Lab_2022b</strain>
    </source>
</reference>
<dbReference type="AlphaFoldDB" id="A0AAW1CTX1"/>
<name>A0AAW1CTX1_9HEMI</name>
<evidence type="ECO:0000313" key="2">
    <source>
        <dbReference type="Proteomes" id="UP001461498"/>
    </source>
</evidence>